<organism evidence="2">
    <name type="scientific">Schistosoma haematobium</name>
    <name type="common">Blood fluke</name>
    <dbReference type="NCBI Taxonomy" id="6185"/>
    <lineage>
        <taxon>Eukaryota</taxon>
        <taxon>Metazoa</taxon>
        <taxon>Spiralia</taxon>
        <taxon>Lophotrochozoa</taxon>
        <taxon>Platyhelminthes</taxon>
        <taxon>Trematoda</taxon>
        <taxon>Digenea</taxon>
        <taxon>Strigeidida</taxon>
        <taxon>Schistosomatoidea</taxon>
        <taxon>Schistosomatidae</taxon>
        <taxon>Schistosoma</taxon>
    </lineage>
</organism>
<proteinExistence type="inferred from homology"/>
<reference evidence="2" key="1">
    <citation type="journal article" date="2012" name="Nat. Genet.">
        <title>Whole-genome sequence of Schistosoma haematobium.</title>
        <authorList>
            <person name="Young N.D."/>
            <person name="Jex A.R."/>
            <person name="Li B."/>
            <person name="Liu S."/>
            <person name="Yang L."/>
            <person name="Xiong Z."/>
            <person name="Li Y."/>
            <person name="Cantacessi C."/>
            <person name="Hall R.S."/>
            <person name="Xu X."/>
            <person name="Chen F."/>
            <person name="Wu X."/>
            <person name="Zerlotini A."/>
            <person name="Oliveira G."/>
            <person name="Hofmann A."/>
            <person name="Zhang G."/>
            <person name="Fang X."/>
            <person name="Kang Y."/>
            <person name="Campbell B.E."/>
            <person name="Loukas A."/>
            <person name="Ranganathan S."/>
            <person name="Rollinson D."/>
            <person name="Rinaldi G."/>
            <person name="Brindley P.J."/>
            <person name="Yang H."/>
            <person name="Wang J."/>
            <person name="Wang J."/>
            <person name="Gasser R.B."/>
        </authorList>
    </citation>
    <scope>NUCLEOTIDE SEQUENCE [LARGE SCALE GENOMIC DNA]</scope>
</reference>
<name>A0A095AV10_SCHHA</name>
<dbReference type="Pfam" id="PF10209">
    <property type="entry name" value="DUF2340"/>
    <property type="match status" value="1"/>
</dbReference>
<sequence>MSQSITVPVTFIRSFKYRTTCYLPLSNIPQSATVKDLFDRIHHGKHHIRYTLQYSCLEVKISSVIPSPFKNLCYDALKVRHKAFNTKSGELLIDLEGDPIPSNSDLTLESLGIVNETEVAVFKMSDFLAQRDNPEFLW</sequence>
<dbReference type="InterPro" id="IPR018794">
    <property type="entry name" value="UPF0538"/>
</dbReference>
<dbReference type="PANTHER" id="PTHR18444:SF9">
    <property type="entry name" value="UPF0538 PROTEIN C2ORF76"/>
    <property type="match status" value="1"/>
</dbReference>
<protein>
    <submittedName>
        <fullName evidence="2">UPF0538 protein C2orf76-like protein</fullName>
    </submittedName>
</protein>
<dbReference type="AlphaFoldDB" id="A0A095AV10"/>
<evidence type="ECO:0000256" key="1">
    <source>
        <dbReference type="ARBA" id="ARBA00007176"/>
    </source>
</evidence>
<evidence type="ECO:0000313" key="2">
    <source>
        <dbReference type="EMBL" id="KGB38376.1"/>
    </source>
</evidence>
<accession>A0A095AV10</accession>
<comment type="similarity">
    <text evidence="1">Belongs to the UPF0538 family.</text>
</comment>
<dbReference type="PANTHER" id="PTHR18444">
    <property type="entry name" value="UPF0538 FAMILY MEMBER"/>
    <property type="match status" value="1"/>
</dbReference>
<gene>
    <name evidence="2" type="ORF">MS3_06761</name>
</gene>
<dbReference type="EMBL" id="KL251012">
    <property type="protein sequence ID" value="KGB38376.1"/>
    <property type="molecule type" value="Genomic_DNA"/>
</dbReference>